<dbReference type="EMBL" id="KV424175">
    <property type="protein sequence ID" value="KZT50435.1"/>
    <property type="molecule type" value="Genomic_DNA"/>
</dbReference>
<proteinExistence type="predicted"/>
<dbReference type="AlphaFoldDB" id="A0A165C989"/>
<dbReference type="Pfam" id="PF14214">
    <property type="entry name" value="Helitron_like_N"/>
    <property type="match status" value="1"/>
</dbReference>
<name>A0A165C989_9BASI</name>
<dbReference type="Proteomes" id="UP000076842">
    <property type="component" value="Unassembled WGS sequence"/>
</dbReference>
<accession>A0A165C989</accession>
<dbReference type="InParanoid" id="A0A165C989"/>
<reference evidence="2 3" key="1">
    <citation type="journal article" date="2016" name="Mol. Biol. Evol.">
        <title>Comparative Genomics of Early-Diverging Mushroom-Forming Fungi Provides Insights into the Origins of Lignocellulose Decay Capabilities.</title>
        <authorList>
            <person name="Nagy L.G."/>
            <person name="Riley R."/>
            <person name="Tritt A."/>
            <person name="Adam C."/>
            <person name="Daum C."/>
            <person name="Floudas D."/>
            <person name="Sun H."/>
            <person name="Yadav J.S."/>
            <person name="Pangilinan J."/>
            <person name="Larsson K.H."/>
            <person name="Matsuura K."/>
            <person name="Barry K."/>
            <person name="Labutti K."/>
            <person name="Kuo R."/>
            <person name="Ohm R.A."/>
            <person name="Bhattacharya S.S."/>
            <person name="Shirouzu T."/>
            <person name="Yoshinaga Y."/>
            <person name="Martin F.M."/>
            <person name="Grigoriev I.V."/>
            <person name="Hibbett D.S."/>
        </authorList>
    </citation>
    <scope>NUCLEOTIDE SEQUENCE [LARGE SCALE GENOMIC DNA]</scope>
    <source>
        <strain evidence="2 3">HHB12733</strain>
    </source>
</reference>
<sequence>MAAAFITLFPYGEGGPEDDRETEVSFKEHARWTLRYADRQFRLHHSWIFIMFGIIQKREALNSARLQMERRDFAQAMHALSTITIDDLKAAAEEEENQGRPSSSAVRVLLKQLRAMSARIIGSNAYRTALRNNVWGTTFYLYPPSIWFTITPNDLHDPIAQVFAGEEIDMDRFISTAGPDKKKRALNVAKDPYAAAKFFQFVMHAFLRCMFRIERTGSSVNTGKGILGEIKAYFAPVETQGKSTLHSHFLIWLTNAPTSTEMHTLLQDGIFRDRIVSYMAATMKAHENELHPDRIDKIQSNPECAYSRPPNPMEVTYEQMAHQTELTVARTVQLHACSVDTCLIQSKNGTMKCKRKAPFPLSPEYEVTAAGEWAIKRTHPFLNGWNSTIARTMRCNHDIKLLTNGGDTKDLVFYCVNYAAKPQQRSYNSVALLAKDMAYHFETTDYLSDIRERGRLMLYRCFNVLNREQEKAAPLCVLYIMGWGDVWQSHNYVAIYWSSILAELHKAYPYLCTNGTLQPE</sequence>
<evidence type="ECO:0000259" key="1">
    <source>
        <dbReference type="Pfam" id="PF14214"/>
    </source>
</evidence>
<protein>
    <recommendedName>
        <fullName evidence="1">Helitron helicase-like domain-containing protein</fullName>
    </recommendedName>
</protein>
<dbReference type="OrthoDB" id="3054702at2759"/>
<dbReference type="STRING" id="1353952.A0A165C989"/>
<feature type="domain" description="Helitron helicase-like" evidence="1">
    <location>
        <begin position="29"/>
        <end position="251"/>
    </location>
</feature>
<evidence type="ECO:0000313" key="3">
    <source>
        <dbReference type="Proteomes" id="UP000076842"/>
    </source>
</evidence>
<keyword evidence="3" id="KW-1185">Reference proteome</keyword>
<organism evidence="2 3">
    <name type="scientific">Calocera cornea HHB12733</name>
    <dbReference type="NCBI Taxonomy" id="1353952"/>
    <lineage>
        <taxon>Eukaryota</taxon>
        <taxon>Fungi</taxon>
        <taxon>Dikarya</taxon>
        <taxon>Basidiomycota</taxon>
        <taxon>Agaricomycotina</taxon>
        <taxon>Dacrymycetes</taxon>
        <taxon>Dacrymycetales</taxon>
        <taxon>Dacrymycetaceae</taxon>
        <taxon>Calocera</taxon>
    </lineage>
</organism>
<gene>
    <name evidence="2" type="ORF">CALCODRAFT_444612</name>
</gene>
<evidence type="ECO:0000313" key="2">
    <source>
        <dbReference type="EMBL" id="KZT50435.1"/>
    </source>
</evidence>
<dbReference type="InterPro" id="IPR025476">
    <property type="entry name" value="Helitron_helicase-like"/>
</dbReference>